<evidence type="ECO:0000256" key="7">
    <source>
        <dbReference type="SAM" id="MobiDB-lite"/>
    </source>
</evidence>
<dbReference type="Pfam" id="PF02270">
    <property type="entry name" value="TFIIF_beta"/>
    <property type="match status" value="1"/>
</dbReference>
<dbReference type="EMBL" id="CAJZBQ010000045">
    <property type="protein sequence ID" value="CAG9328011.1"/>
    <property type="molecule type" value="Genomic_DNA"/>
</dbReference>
<dbReference type="Proteomes" id="UP001162131">
    <property type="component" value="Unassembled WGS sequence"/>
</dbReference>
<feature type="region of interest" description="Disordered" evidence="7">
    <location>
        <begin position="215"/>
        <end position="249"/>
    </location>
</feature>
<sequence>MEIVSKETNKVMLLKLPDYLYQTFLSNSDLAASIKFDPKTYQLEIDLPKSVESSSYGVLTFKSKIEPIDEADLHVFTVDQQRKATLKSQVAYKGNLLPERNDHYIKLIQKQSEQVSDFSITTAEPRRDDNKIQPRIFSLHEDHKYFVMANPEQARESSIRKMHKEKRVREDPEKVKAMLFDLFSTQRFWKLKTLAEHTSQPESYLADILREIGEKGPPGQYKSQWQLKSEFRGADEGEEGGPTKKPKIV</sequence>
<dbReference type="AlphaFoldDB" id="A0AAU9JR28"/>
<evidence type="ECO:0000256" key="6">
    <source>
        <dbReference type="ARBA" id="ARBA00023242"/>
    </source>
</evidence>
<dbReference type="SUPFAM" id="SSF46785">
    <property type="entry name" value="Winged helix' DNA-binding domain"/>
    <property type="match status" value="1"/>
</dbReference>
<keyword evidence="10" id="KW-1185">Reference proteome</keyword>
<evidence type="ECO:0000256" key="3">
    <source>
        <dbReference type="ARBA" id="ARBA00023015"/>
    </source>
</evidence>
<dbReference type="Gene3D" id="1.10.10.10">
    <property type="entry name" value="Winged helix-like DNA-binding domain superfamily/Winged helix DNA-binding domain"/>
    <property type="match status" value="1"/>
</dbReference>
<dbReference type="InterPro" id="IPR003196">
    <property type="entry name" value="TFIIF_beta"/>
</dbReference>
<protein>
    <recommendedName>
        <fullName evidence="8">TFIIF beta subunit HTH domain-containing protein</fullName>
    </recommendedName>
</protein>
<dbReference type="InterPro" id="IPR040450">
    <property type="entry name" value="TFIIF_beta_HTH"/>
</dbReference>
<dbReference type="GO" id="GO:0006367">
    <property type="term" value="P:transcription initiation at RNA polymerase II promoter"/>
    <property type="evidence" value="ECO:0007669"/>
    <property type="project" value="InterPro"/>
</dbReference>
<organism evidence="9 10">
    <name type="scientific">Blepharisma stoltei</name>
    <dbReference type="NCBI Taxonomy" id="1481888"/>
    <lineage>
        <taxon>Eukaryota</taxon>
        <taxon>Sar</taxon>
        <taxon>Alveolata</taxon>
        <taxon>Ciliophora</taxon>
        <taxon>Postciliodesmatophora</taxon>
        <taxon>Heterotrichea</taxon>
        <taxon>Heterotrichida</taxon>
        <taxon>Blepharismidae</taxon>
        <taxon>Blepharisma</taxon>
    </lineage>
</organism>
<comment type="similarity">
    <text evidence="2">Belongs to the TFIIF beta subunit family.</text>
</comment>
<keyword evidence="6" id="KW-0539">Nucleus</keyword>
<dbReference type="PANTHER" id="PTHR10445">
    <property type="entry name" value="GENERAL TRANSCRIPTION FACTOR IIF SUBUNIT 2"/>
    <property type="match status" value="1"/>
</dbReference>
<name>A0AAU9JR28_9CILI</name>
<evidence type="ECO:0000256" key="1">
    <source>
        <dbReference type="ARBA" id="ARBA00004123"/>
    </source>
</evidence>
<dbReference type="InterPro" id="IPR036390">
    <property type="entry name" value="WH_DNA-bd_sf"/>
</dbReference>
<comment type="subcellular location">
    <subcellularLocation>
        <location evidence="1">Nucleus</location>
    </subcellularLocation>
</comment>
<keyword evidence="5" id="KW-0804">Transcription</keyword>
<evidence type="ECO:0000313" key="10">
    <source>
        <dbReference type="Proteomes" id="UP001162131"/>
    </source>
</evidence>
<accession>A0AAU9JR28</accession>
<evidence type="ECO:0000256" key="2">
    <source>
        <dbReference type="ARBA" id="ARBA00009543"/>
    </source>
</evidence>
<dbReference type="GO" id="GO:0005674">
    <property type="term" value="C:transcription factor TFIIF complex"/>
    <property type="evidence" value="ECO:0007669"/>
    <property type="project" value="InterPro"/>
</dbReference>
<keyword evidence="4" id="KW-0238">DNA-binding</keyword>
<comment type="caution">
    <text evidence="9">The sequence shown here is derived from an EMBL/GenBank/DDBJ whole genome shotgun (WGS) entry which is preliminary data.</text>
</comment>
<reference evidence="9" key="1">
    <citation type="submission" date="2021-09" db="EMBL/GenBank/DDBJ databases">
        <authorList>
            <consortium name="AG Swart"/>
            <person name="Singh M."/>
            <person name="Singh A."/>
            <person name="Seah K."/>
            <person name="Emmerich C."/>
        </authorList>
    </citation>
    <scope>NUCLEOTIDE SEQUENCE</scope>
    <source>
        <strain evidence="9">ATCC30299</strain>
    </source>
</reference>
<gene>
    <name evidence="9" type="ORF">BSTOLATCC_MIC45473</name>
</gene>
<evidence type="ECO:0000256" key="5">
    <source>
        <dbReference type="ARBA" id="ARBA00023163"/>
    </source>
</evidence>
<evidence type="ECO:0000259" key="8">
    <source>
        <dbReference type="Pfam" id="PF02270"/>
    </source>
</evidence>
<evidence type="ECO:0000313" key="9">
    <source>
        <dbReference type="EMBL" id="CAG9328011.1"/>
    </source>
</evidence>
<dbReference type="GO" id="GO:0003677">
    <property type="term" value="F:DNA binding"/>
    <property type="evidence" value="ECO:0007669"/>
    <property type="project" value="UniProtKB-KW"/>
</dbReference>
<keyword evidence="3" id="KW-0805">Transcription regulation</keyword>
<dbReference type="FunFam" id="1.10.10.10:FF:000035">
    <property type="entry name" value="General transcription factor IIF subunit 2"/>
    <property type="match status" value="1"/>
</dbReference>
<dbReference type="PANTHER" id="PTHR10445:SF0">
    <property type="entry name" value="GENERAL TRANSCRIPTION FACTOR IIF SUBUNIT 2"/>
    <property type="match status" value="1"/>
</dbReference>
<feature type="domain" description="TFIIF beta subunit HTH" evidence="8">
    <location>
        <begin position="169"/>
        <end position="232"/>
    </location>
</feature>
<proteinExistence type="inferred from homology"/>
<evidence type="ECO:0000256" key="4">
    <source>
        <dbReference type="ARBA" id="ARBA00023125"/>
    </source>
</evidence>
<dbReference type="InterPro" id="IPR036388">
    <property type="entry name" value="WH-like_DNA-bd_sf"/>
</dbReference>